<reference evidence="1" key="1">
    <citation type="journal article" date="2020" name="Cell">
        <title>Large-Scale Comparative Analyses of Tick Genomes Elucidate Their Genetic Diversity and Vector Capacities.</title>
        <authorList>
            <consortium name="Tick Genome and Microbiome Consortium (TIGMIC)"/>
            <person name="Jia N."/>
            <person name="Wang J."/>
            <person name="Shi W."/>
            <person name="Du L."/>
            <person name="Sun Y."/>
            <person name="Zhan W."/>
            <person name="Jiang J.F."/>
            <person name="Wang Q."/>
            <person name="Zhang B."/>
            <person name="Ji P."/>
            <person name="Bell-Sakyi L."/>
            <person name="Cui X.M."/>
            <person name="Yuan T.T."/>
            <person name="Jiang B.G."/>
            <person name="Yang W.F."/>
            <person name="Lam T.T."/>
            <person name="Chang Q.C."/>
            <person name="Ding S.J."/>
            <person name="Wang X.J."/>
            <person name="Zhu J.G."/>
            <person name="Ruan X.D."/>
            <person name="Zhao L."/>
            <person name="Wei J.T."/>
            <person name="Ye R.Z."/>
            <person name="Que T.C."/>
            <person name="Du C.H."/>
            <person name="Zhou Y.H."/>
            <person name="Cheng J.X."/>
            <person name="Dai P.F."/>
            <person name="Guo W.B."/>
            <person name="Han X.H."/>
            <person name="Huang E.J."/>
            <person name="Li L.F."/>
            <person name="Wei W."/>
            <person name="Gao Y.C."/>
            <person name="Liu J.Z."/>
            <person name="Shao H.Z."/>
            <person name="Wang X."/>
            <person name="Wang C.C."/>
            <person name="Yang T.C."/>
            <person name="Huo Q.B."/>
            <person name="Li W."/>
            <person name="Chen H.Y."/>
            <person name="Chen S.E."/>
            <person name="Zhou L.G."/>
            <person name="Ni X.B."/>
            <person name="Tian J.H."/>
            <person name="Sheng Y."/>
            <person name="Liu T."/>
            <person name="Pan Y.S."/>
            <person name="Xia L.Y."/>
            <person name="Li J."/>
            <person name="Zhao F."/>
            <person name="Cao W.C."/>
        </authorList>
    </citation>
    <scope>NUCLEOTIDE SEQUENCE</scope>
    <source>
        <strain evidence="1">Rsan-2018</strain>
    </source>
</reference>
<accession>A0A9D4QGA5</accession>
<organism evidence="1 2">
    <name type="scientific">Rhipicephalus sanguineus</name>
    <name type="common">Brown dog tick</name>
    <name type="synonym">Ixodes sanguineus</name>
    <dbReference type="NCBI Taxonomy" id="34632"/>
    <lineage>
        <taxon>Eukaryota</taxon>
        <taxon>Metazoa</taxon>
        <taxon>Ecdysozoa</taxon>
        <taxon>Arthropoda</taxon>
        <taxon>Chelicerata</taxon>
        <taxon>Arachnida</taxon>
        <taxon>Acari</taxon>
        <taxon>Parasitiformes</taxon>
        <taxon>Ixodida</taxon>
        <taxon>Ixodoidea</taxon>
        <taxon>Ixodidae</taxon>
        <taxon>Rhipicephalinae</taxon>
        <taxon>Rhipicephalus</taxon>
        <taxon>Rhipicephalus</taxon>
    </lineage>
</organism>
<keyword evidence="2" id="KW-1185">Reference proteome</keyword>
<reference evidence="1" key="2">
    <citation type="submission" date="2021-09" db="EMBL/GenBank/DDBJ databases">
        <authorList>
            <person name="Jia N."/>
            <person name="Wang J."/>
            <person name="Shi W."/>
            <person name="Du L."/>
            <person name="Sun Y."/>
            <person name="Zhan W."/>
            <person name="Jiang J."/>
            <person name="Wang Q."/>
            <person name="Zhang B."/>
            <person name="Ji P."/>
            <person name="Sakyi L.B."/>
            <person name="Cui X."/>
            <person name="Yuan T."/>
            <person name="Jiang B."/>
            <person name="Yang W."/>
            <person name="Lam T.T.-Y."/>
            <person name="Chang Q."/>
            <person name="Ding S."/>
            <person name="Wang X."/>
            <person name="Zhu J."/>
            <person name="Ruan X."/>
            <person name="Zhao L."/>
            <person name="Wei J."/>
            <person name="Que T."/>
            <person name="Du C."/>
            <person name="Cheng J."/>
            <person name="Dai P."/>
            <person name="Han X."/>
            <person name="Huang E."/>
            <person name="Gao Y."/>
            <person name="Liu J."/>
            <person name="Shao H."/>
            <person name="Ye R."/>
            <person name="Li L."/>
            <person name="Wei W."/>
            <person name="Wang X."/>
            <person name="Wang C."/>
            <person name="Huo Q."/>
            <person name="Li W."/>
            <person name="Guo W."/>
            <person name="Chen H."/>
            <person name="Chen S."/>
            <person name="Zhou L."/>
            <person name="Zhou L."/>
            <person name="Ni X."/>
            <person name="Tian J."/>
            <person name="Zhou Y."/>
            <person name="Sheng Y."/>
            <person name="Liu T."/>
            <person name="Pan Y."/>
            <person name="Xia L."/>
            <person name="Li J."/>
            <person name="Zhao F."/>
            <person name="Cao W."/>
        </authorList>
    </citation>
    <scope>NUCLEOTIDE SEQUENCE</scope>
    <source>
        <strain evidence="1">Rsan-2018</strain>
        <tissue evidence="1">Larvae</tissue>
    </source>
</reference>
<evidence type="ECO:0000313" key="1">
    <source>
        <dbReference type="EMBL" id="KAH7981958.1"/>
    </source>
</evidence>
<dbReference type="Proteomes" id="UP000821837">
    <property type="component" value="Chromosome 1"/>
</dbReference>
<dbReference type="AlphaFoldDB" id="A0A9D4QGA5"/>
<evidence type="ECO:0000313" key="2">
    <source>
        <dbReference type="Proteomes" id="UP000821837"/>
    </source>
</evidence>
<sequence>MFTADPAHTEAGGLLKNAQHQAWGCLTNTKKGRDTWHTATQEDNTLVTNKNFQTGRGSSSLENVKWTNRAMDLGSDHCIIEVVIEVARNKTSTFKFIEWDLFRANRSERSLPR</sequence>
<dbReference type="EMBL" id="JABSTV010001245">
    <property type="protein sequence ID" value="KAH7981958.1"/>
    <property type="molecule type" value="Genomic_DNA"/>
</dbReference>
<evidence type="ECO:0008006" key="3">
    <source>
        <dbReference type="Google" id="ProtNLM"/>
    </source>
</evidence>
<name>A0A9D4QGA5_RHISA</name>
<comment type="caution">
    <text evidence="1">The sequence shown here is derived from an EMBL/GenBank/DDBJ whole genome shotgun (WGS) entry which is preliminary data.</text>
</comment>
<protein>
    <recommendedName>
        <fullName evidence="3">Tick transposon</fullName>
    </recommendedName>
</protein>
<gene>
    <name evidence="1" type="ORF">HPB52_002256</name>
</gene>
<proteinExistence type="predicted"/>